<dbReference type="SUPFAM" id="SSF49899">
    <property type="entry name" value="Concanavalin A-like lectins/glucanases"/>
    <property type="match status" value="1"/>
</dbReference>
<dbReference type="GO" id="GO:0016740">
    <property type="term" value="F:transferase activity"/>
    <property type="evidence" value="ECO:0007669"/>
    <property type="project" value="UniProtKB-KW"/>
</dbReference>
<dbReference type="Pfam" id="PF00535">
    <property type="entry name" value="Glycos_transf_2"/>
    <property type="match status" value="1"/>
</dbReference>
<dbReference type="InterPro" id="IPR001173">
    <property type="entry name" value="Glyco_trans_2-like"/>
</dbReference>
<name>A0A2V3ADK4_9BACI</name>
<dbReference type="Proteomes" id="UP000247150">
    <property type="component" value="Unassembled WGS sequence"/>
</dbReference>
<dbReference type="AlphaFoldDB" id="A0A2V3ADK4"/>
<evidence type="ECO:0000313" key="2">
    <source>
        <dbReference type="EMBL" id="PWW31915.1"/>
    </source>
</evidence>
<dbReference type="Gene3D" id="2.60.120.200">
    <property type="match status" value="1"/>
</dbReference>
<dbReference type="InterPro" id="IPR050834">
    <property type="entry name" value="Glycosyltransf_2"/>
</dbReference>
<dbReference type="OrthoDB" id="9812302at2"/>
<reference evidence="2 3" key="1">
    <citation type="submission" date="2018-05" db="EMBL/GenBank/DDBJ databases">
        <title>Freshwater and sediment microbial communities from various areas in North America, analyzing microbe dynamics in response to fracking.</title>
        <authorList>
            <person name="Lamendella R."/>
        </authorList>
    </citation>
    <scope>NUCLEOTIDE SEQUENCE [LARGE SCALE GENOMIC DNA]</scope>
    <source>
        <strain evidence="2 3">15_TX</strain>
    </source>
</reference>
<protein>
    <submittedName>
        <fullName evidence="2">Glycosyltransferase involved in cell wall biosynthesis</fullName>
    </submittedName>
</protein>
<dbReference type="InterPro" id="IPR013320">
    <property type="entry name" value="ConA-like_dom_sf"/>
</dbReference>
<evidence type="ECO:0000259" key="1">
    <source>
        <dbReference type="Pfam" id="PF00535"/>
    </source>
</evidence>
<dbReference type="Pfam" id="PF13385">
    <property type="entry name" value="Laminin_G_3"/>
    <property type="match status" value="1"/>
</dbReference>
<dbReference type="PANTHER" id="PTHR43685:SF2">
    <property type="entry name" value="GLYCOSYLTRANSFERASE 2-LIKE DOMAIN-CONTAINING PROTEIN"/>
    <property type="match status" value="1"/>
</dbReference>
<gene>
    <name evidence="2" type="ORF">DFO73_101173</name>
</gene>
<keyword evidence="2" id="KW-0808">Transferase</keyword>
<dbReference type="RefSeq" id="WP_110062897.1">
    <property type="nucleotide sequence ID" value="NZ_QGTW01000001.1"/>
</dbReference>
<dbReference type="EMBL" id="QGTW01000001">
    <property type="protein sequence ID" value="PWW31915.1"/>
    <property type="molecule type" value="Genomic_DNA"/>
</dbReference>
<dbReference type="Gene3D" id="3.90.550.10">
    <property type="entry name" value="Spore Coat Polysaccharide Biosynthesis Protein SpsA, Chain A"/>
    <property type="match status" value="1"/>
</dbReference>
<proteinExistence type="predicted"/>
<dbReference type="SUPFAM" id="SSF53448">
    <property type="entry name" value="Nucleotide-diphospho-sugar transferases"/>
    <property type="match status" value="1"/>
</dbReference>
<accession>A0A2V3ADK4</accession>
<dbReference type="CDD" id="cd00761">
    <property type="entry name" value="Glyco_tranf_GTA_type"/>
    <property type="match status" value="1"/>
</dbReference>
<comment type="caution">
    <text evidence="2">The sequence shown here is derived from an EMBL/GenBank/DDBJ whole genome shotgun (WGS) entry which is preliminary data.</text>
</comment>
<feature type="domain" description="Glycosyltransferase 2-like" evidence="1">
    <location>
        <begin position="198"/>
        <end position="324"/>
    </location>
</feature>
<evidence type="ECO:0000313" key="3">
    <source>
        <dbReference type="Proteomes" id="UP000247150"/>
    </source>
</evidence>
<sequence>MLNQPFTFNGNEYIGVQHLFENAADNFTYECIVHPQNFNQKKGTANNYLISPSNRTKINTGCAGISIKDSQIRIIEQGNNGLNTVLAVQFDPSNWIRLVLVYSDKIPTLYINGKMIAKGYKSKFTHIYPSGVFGGNENGECFEGHIKSIKIWKESFSADSVRKLNEGSFIKENNLIWSYDYLNRSMYKNGKRVNTKISVILPTYNKFQEIILTLHSLECQIFKKDEFEVIVVDDGSNDKTPTIVKDYFFSFPLKYIRANQNIGRPKVRNLGIKNASGTIITFLDSEILVNPDFLYNHYAAHMKKEKIVVSGSMVLRGIFTSFQPGFNRDQITRLNGLIRRYPKNSLNIWNRHQKNTPFQLLSKNEIYSQCFQKLSFEKPHVQAYKISLFNNFGNELTGYHFPWLLFCTGNVSVKAKAFIDAGLFEEYPGYGWDDIEMGYRLYKRGYSFLNHTGLIAYHQEHPVAKSNPNDAVKNFTRVFNKYPEMQFRVFAIHYLGISLLNVHLIYNSFLQFSKRFPSQYKLVKDAFYYMLVKISSKLWNDQTLTNLLEGFPGDKKQVKMQLEQLRKIPEVEPFAANFKNMILL</sequence>
<organism evidence="2 3">
    <name type="scientific">Cytobacillus oceanisediminis</name>
    <dbReference type="NCBI Taxonomy" id="665099"/>
    <lineage>
        <taxon>Bacteria</taxon>
        <taxon>Bacillati</taxon>
        <taxon>Bacillota</taxon>
        <taxon>Bacilli</taxon>
        <taxon>Bacillales</taxon>
        <taxon>Bacillaceae</taxon>
        <taxon>Cytobacillus</taxon>
    </lineage>
</organism>
<dbReference type="InterPro" id="IPR029044">
    <property type="entry name" value="Nucleotide-diphossugar_trans"/>
</dbReference>
<dbReference type="PANTHER" id="PTHR43685">
    <property type="entry name" value="GLYCOSYLTRANSFERASE"/>
    <property type="match status" value="1"/>
</dbReference>